<dbReference type="AlphaFoldDB" id="A0A7V3N534"/>
<comment type="caution">
    <text evidence="1">The sequence shown here is derived from an EMBL/GenBank/DDBJ whole genome shotgun (WGS) entry which is preliminary data.</text>
</comment>
<evidence type="ECO:0000313" key="1">
    <source>
        <dbReference type="EMBL" id="HFZ08923.1"/>
    </source>
</evidence>
<reference evidence="1" key="1">
    <citation type="journal article" date="2020" name="mSystems">
        <title>Genome- and Community-Level Interaction Insights into Carbon Utilization and Element Cycling Functions of Hydrothermarchaeota in Hydrothermal Sediment.</title>
        <authorList>
            <person name="Zhou Z."/>
            <person name="Liu Y."/>
            <person name="Xu W."/>
            <person name="Pan J."/>
            <person name="Luo Z.H."/>
            <person name="Li M."/>
        </authorList>
    </citation>
    <scope>NUCLEOTIDE SEQUENCE [LARGE SCALE GENOMIC DNA]</scope>
    <source>
        <strain evidence="1">SpSt-757</strain>
    </source>
</reference>
<dbReference type="SUPFAM" id="SSF52172">
    <property type="entry name" value="CheY-like"/>
    <property type="match status" value="1"/>
</dbReference>
<gene>
    <name evidence="1" type="ORF">ENV41_02180</name>
</gene>
<sequence length="184" mass="21307">MAFDLLVTKLKRIFKTQRITIFMTSKRQKEKTRNIVIASNDKDTCGKIAQIVQNGGYPVIILCSFIDLEIYLHDHECLITILDLGSLSVDNRQIKELALKHHSTYFLGLTEHRLNPELEESICYYLYACIAKPVDQEELLYWIRSIWAENTGEQLTKKSYYTGSEAFGRRIQENNNILRGGTNK</sequence>
<proteinExistence type="predicted"/>
<dbReference type="EMBL" id="DTGG01000074">
    <property type="protein sequence ID" value="HFZ08923.1"/>
    <property type="molecule type" value="Genomic_DNA"/>
</dbReference>
<name>A0A7V3N534_UNCC3</name>
<evidence type="ECO:0008006" key="2">
    <source>
        <dbReference type="Google" id="ProtNLM"/>
    </source>
</evidence>
<accession>A0A7V3N534</accession>
<protein>
    <recommendedName>
        <fullName evidence="2">Response regulator</fullName>
    </recommendedName>
</protein>
<dbReference type="InterPro" id="IPR011006">
    <property type="entry name" value="CheY-like_superfamily"/>
</dbReference>
<organism evidence="1">
    <name type="scientific">candidate division CPR3 bacterium</name>
    <dbReference type="NCBI Taxonomy" id="2268181"/>
    <lineage>
        <taxon>Bacteria</taxon>
        <taxon>Bacteria division CPR3</taxon>
    </lineage>
</organism>